<dbReference type="PRINTS" id="PR00344">
    <property type="entry name" value="BCTRLSENSOR"/>
</dbReference>
<dbReference type="InterPro" id="IPR003594">
    <property type="entry name" value="HATPase_dom"/>
</dbReference>
<name>A0AAE3SJZ3_9BACT</name>
<dbReference type="GO" id="GO:0000155">
    <property type="term" value="F:phosphorelay sensor kinase activity"/>
    <property type="evidence" value="ECO:0007669"/>
    <property type="project" value="InterPro"/>
</dbReference>
<dbReference type="Gene3D" id="1.10.287.130">
    <property type="match status" value="1"/>
</dbReference>
<evidence type="ECO:0000313" key="11">
    <source>
        <dbReference type="EMBL" id="MCW3806019.1"/>
    </source>
</evidence>
<dbReference type="InterPro" id="IPR003661">
    <property type="entry name" value="HisK_dim/P_dom"/>
</dbReference>
<evidence type="ECO:0000256" key="1">
    <source>
        <dbReference type="ARBA" id="ARBA00000085"/>
    </source>
</evidence>
<dbReference type="PROSITE" id="PS50109">
    <property type="entry name" value="HIS_KIN"/>
    <property type="match status" value="1"/>
</dbReference>
<dbReference type="RefSeq" id="WP_301199391.1">
    <property type="nucleotide sequence ID" value="NZ_JAPDPI010000018.1"/>
</dbReference>
<dbReference type="InterPro" id="IPR019734">
    <property type="entry name" value="TPR_rpt"/>
</dbReference>
<dbReference type="AlphaFoldDB" id="A0AAE3SJZ3"/>
<keyword evidence="12" id="KW-1185">Reference proteome</keyword>
<keyword evidence="9" id="KW-0812">Transmembrane</keyword>
<dbReference type="Gene3D" id="3.30.565.10">
    <property type="entry name" value="Histidine kinase-like ATPase, C-terminal domain"/>
    <property type="match status" value="1"/>
</dbReference>
<keyword evidence="7" id="KW-0802">TPR repeat</keyword>
<accession>A0AAE3SJZ3</accession>
<dbReference type="Pfam" id="PF00512">
    <property type="entry name" value="HisKA"/>
    <property type="match status" value="1"/>
</dbReference>
<keyword evidence="4" id="KW-0808">Transferase</keyword>
<dbReference type="InterPro" id="IPR011990">
    <property type="entry name" value="TPR-like_helical_dom_sf"/>
</dbReference>
<keyword evidence="9" id="KW-0472">Membrane</keyword>
<organism evidence="11 12">
    <name type="scientific">Plebeiibacterium marinum</name>
    <dbReference type="NCBI Taxonomy" id="2992111"/>
    <lineage>
        <taxon>Bacteria</taxon>
        <taxon>Pseudomonadati</taxon>
        <taxon>Bacteroidota</taxon>
        <taxon>Bacteroidia</taxon>
        <taxon>Marinilabiliales</taxon>
        <taxon>Marinilabiliaceae</taxon>
        <taxon>Plebeiibacterium</taxon>
    </lineage>
</organism>
<evidence type="ECO:0000256" key="2">
    <source>
        <dbReference type="ARBA" id="ARBA00012438"/>
    </source>
</evidence>
<dbReference type="EC" id="2.7.13.3" evidence="2"/>
<comment type="caution">
    <text evidence="11">The sequence shown here is derived from an EMBL/GenBank/DDBJ whole genome shotgun (WGS) entry which is preliminary data.</text>
</comment>
<evidence type="ECO:0000313" key="12">
    <source>
        <dbReference type="Proteomes" id="UP001207408"/>
    </source>
</evidence>
<sequence length="620" mass="70095">MIVAMSSGICAEELVADSLRALYKNKLSTEDDSLLYELCHQISYTSKTPDVKLKYSNLAYAHALSYGGKTQQAAAKFLSVAPYLKKMELDSAINALFVAEGIYRECDKMQGVASCYVGLADIYKRNNEIDKAELYYKKSIHILKEFELGSRIAATYMNLGELYRKTERYSLAVEYLKKSDSIYRGLKNECYSSYCIGNIGLVYTAQNKLDSAEIFLYNSIGVLEPLGDNYAVSSYLDGLAEVYFKRKQCGKAEQTSLKSLRLAQDYKLKEQVRDASLRLSTIYNQSKEYDKAFFYHKQYVAYRDSINNEEIIRKIANLRTKYEVARKQAEVDEEKEQKERYLIVAIAAVSVLIVLSVLVFIVLKISRYRKKVNQKLNEQRQELANANATKNKFFSILSHDLRSPLATFHSYSEVMDLCANHEDLDKLKEISREMKSSSANMLDLLDNLLQWGVNQMGTKKSVPANVSLRDVVLMEVRHLQHVSDKKKIEVCYSIEKDTTLFVDRVKLAMTIRNLLNNAIKFTPSGGKVTLSSHHEGARTILKISDTGVGMTPEQRDQLFDFSKINSTYGTQNEKGVGLGMQLVCEFVKQSKASIKVESELGVGTTFILLFEDQGGEGACG</sequence>
<dbReference type="InterPro" id="IPR004358">
    <property type="entry name" value="Sig_transdc_His_kin-like_C"/>
</dbReference>
<comment type="catalytic activity">
    <reaction evidence="1">
        <text>ATP + protein L-histidine = ADP + protein N-phospho-L-histidine.</text>
        <dbReference type="EC" id="2.7.13.3"/>
    </reaction>
</comment>
<feature type="repeat" description="TPR" evidence="7">
    <location>
        <begin position="153"/>
        <end position="186"/>
    </location>
</feature>
<dbReference type="EMBL" id="JAPDPI010000018">
    <property type="protein sequence ID" value="MCW3806019.1"/>
    <property type="molecule type" value="Genomic_DNA"/>
</dbReference>
<dbReference type="CDD" id="cd00082">
    <property type="entry name" value="HisKA"/>
    <property type="match status" value="1"/>
</dbReference>
<evidence type="ECO:0000259" key="10">
    <source>
        <dbReference type="PROSITE" id="PS50109"/>
    </source>
</evidence>
<dbReference type="InterPro" id="IPR005467">
    <property type="entry name" value="His_kinase_dom"/>
</dbReference>
<dbReference type="Pfam" id="PF02518">
    <property type="entry name" value="HATPase_c"/>
    <property type="match status" value="1"/>
</dbReference>
<dbReference type="PANTHER" id="PTHR43711:SF26">
    <property type="entry name" value="SENSOR HISTIDINE KINASE RCSC"/>
    <property type="match status" value="1"/>
</dbReference>
<dbReference type="SMART" id="SM00388">
    <property type="entry name" value="HisKA"/>
    <property type="match status" value="1"/>
</dbReference>
<keyword evidence="9" id="KW-1133">Transmembrane helix</keyword>
<evidence type="ECO:0000256" key="7">
    <source>
        <dbReference type="PROSITE-ProRule" id="PRU00339"/>
    </source>
</evidence>
<dbReference type="InterPro" id="IPR036097">
    <property type="entry name" value="HisK_dim/P_sf"/>
</dbReference>
<dbReference type="InterPro" id="IPR036890">
    <property type="entry name" value="HATPase_C_sf"/>
</dbReference>
<proteinExistence type="predicted"/>
<dbReference type="PROSITE" id="PS50005">
    <property type="entry name" value="TPR"/>
    <property type="match status" value="1"/>
</dbReference>
<feature type="coiled-coil region" evidence="8">
    <location>
        <begin position="308"/>
        <end position="344"/>
    </location>
</feature>
<dbReference type="Pfam" id="PF14938">
    <property type="entry name" value="SNAP"/>
    <property type="match status" value="1"/>
</dbReference>
<keyword evidence="8" id="KW-0175">Coiled coil</keyword>
<keyword evidence="5 11" id="KW-0418">Kinase</keyword>
<dbReference type="Proteomes" id="UP001207408">
    <property type="component" value="Unassembled WGS sequence"/>
</dbReference>
<evidence type="ECO:0000256" key="5">
    <source>
        <dbReference type="ARBA" id="ARBA00022777"/>
    </source>
</evidence>
<keyword evidence="6" id="KW-0902">Two-component regulatory system</keyword>
<dbReference type="SMART" id="SM00028">
    <property type="entry name" value="TPR"/>
    <property type="match status" value="4"/>
</dbReference>
<evidence type="ECO:0000256" key="6">
    <source>
        <dbReference type="ARBA" id="ARBA00023012"/>
    </source>
</evidence>
<reference evidence="11" key="1">
    <citation type="submission" date="2022-10" db="EMBL/GenBank/DDBJ databases">
        <authorList>
            <person name="Yu W.X."/>
        </authorList>
    </citation>
    <scope>NUCLEOTIDE SEQUENCE</scope>
    <source>
        <strain evidence="11">D04</strain>
    </source>
</reference>
<evidence type="ECO:0000256" key="9">
    <source>
        <dbReference type="SAM" id="Phobius"/>
    </source>
</evidence>
<dbReference type="SMART" id="SM00387">
    <property type="entry name" value="HATPase_c"/>
    <property type="match status" value="1"/>
</dbReference>
<dbReference type="SUPFAM" id="SSF55874">
    <property type="entry name" value="ATPase domain of HSP90 chaperone/DNA topoisomerase II/histidine kinase"/>
    <property type="match status" value="1"/>
</dbReference>
<feature type="transmembrane region" description="Helical" evidence="9">
    <location>
        <begin position="341"/>
        <end position="363"/>
    </location>
</feature>
<keyword evidence="3" id="KW-0597">Phosphoprotein</keyword>
<protein>
    <recommendedName>
        <fullName evidence="2">histidine kinase</fullName>
        <ecNumber evidence="2">2.7.13.3</ecNumber>
    </recommendedName>
</protein>
<gene>
    <name evidence="11" type="ORF">OM074_10300</name>
</gene>
<dbReference type="Gene3D" id="1.25.40.10">
    <property type="entry name" value="Tetratricopeptide repeat domain"/>
    <property type="match status" value="2"/>
</dbReference>
<evidence type="ECO:0000256" key="4">
    <source>
        <dbReference type="ARBA" id="ARBA00022679"/>
    </source>
</evidence>
<evidence type="ECO:0000256" key="3">
    <source>
        <dbReference type="ARBA" id="ARBA00022553"/>
    </source>
</evidence>
<dbReference type="InterPro" id="IPR050736">
    <property type="entry name" value="Sensor_HK_Regulatory"/>
</dbReference>
<dbReference type="SUPFAM" id="SSF47384">
    <property type="entry name" value="Homodimeric domain of signal transducing histidine kinase"/>
    <property type="match status" value="1"/>
</dbReference>
<dbReference type="SUPFAM" id="SSF48452">
    <property type="entry name" value="TPR-like"/>
    <property type="match status" value="1"/>
</dbReference>
<evidence type="ECO:0000256" key="8">
    <source>
        <dbReference type="SAM" id="Coils"/>
    </source>
</evidence>
<feature type="domain" description="Histidine kinase" evidence="10">
    <location>
        <begin position="396"/>
        <end position="614"/>
    </location>
</feature>
<dbReference type="PANTHER" id="PTHR43711">
    <property type="entry name" value="TWO-COMPONENT HISTIDINE KINASE"/>
    <property type="match status" value="1"/>
</dbReference>